<evidence type="ECO:0008006" key="3">
    <source>
        <dbReference type="Google" id="ProtNLM"/>
    </source>
</evidence>
<accession>A0ABX1B683</accession>
<dbReference type="RefSeq" id="WP_168011316.1">
    <property type="nucleotide sequence ID" value="NZ_JAATEP010000014.1"/>
</dbReference>
<reference evidence="1 2" key="1">
    <citation type="submission" date="2020-03" db="EMBL/GenBank/DDBJ databases">
        <title>WGS of actinomycetes isolated from Thailand.</title>
        <authorList>
            <person name="Thawai C."/>
        </authorList>
    </citation>
    <scope>NUCLEOTIDE SEQUENCE [LARGE SCALE GENOMIC DNA]</scope>
    <source>
        <strain evidence="1 2">FMUSA5-5</strain>
    </source>
</reference>
<dbReference type="EMBL" id="JAATEP010000014">
    <property type="protein sequence ID" value="NJP92032.1"/>
    <property type="molecule type" value="Genomic_DNA"/>
</dbReference>
<name>A0ABX1B683_9ACTN</name>
<organism evidence="1 2">
    <name type="scientific">Nonomuraea composti</name>
    <dbReference type="NCBI Taxonomy" id="2720023"/>
    <lineage>
        <taxon>Bacteria</taxon>
        <taxon>Bacillati</taxon>
        <taxon>Actinomycetota</taxon>
        <taxon>Actinomycetes</taxon>
        <taxon>Streptosporangiales</taxon>
        <taxon>Streptosporangiaceae</taxon>
        <taxon>Nonomuraea</taxon>
    </lineage>
</organism>
<keyword evidence="2" id="KW-1185">Reference proteome</keyword>
<protein>
    <recommendedName>
        <fullName evidence="3">Nif11 domain-containing protein</fullName>
    </recommendedName>
</protein>
<proteinExistence type="predicted"/>
<evidence type="ECO:0000313" key="2">
    <source>
        <dbReference type="Proteomes" id="UP000696294"/>
    </source>
</evidence>
<sequence length="80" mass="8821">MTNLQELVRHLEQRARDSDIDFDTLAARLPDDPQRRAAALATALGLDALDAMTGRFSLQELEEQRLARIESAGTEGQAQA</sequence>
<evidence type="ECO:0000313" key="1">
    <source>
        <dbReference type="EMBL" id="NJP92032.1"/>
    </source>
</evidence>
<comment type="caution">
    <text evidence="1">The sequence shown here is derived from an EMBL/GenBank/DDBJ whole genome shotgun (WGS) entry which is preliminary data.</text>
</comment>
<gene>
    <name evidence="1" type="ORF">HCN51_21640</name>
</gene>
<dbReference type="Proteomes" id="UP000696294">
    <property type="component" value="Unassembled WGS sequence"/>
</dbReference>